<organism evidence="1">
    <name type="scientific">Dyadobacter sp. 676</name>
    <dbReference type="NCBI Taxonomy" id="3088362"/>
    <lineage>
        <taxon>Bacteria</taxon>
        <taxon>Pseudomonadati</taxon>
        <taxon>Bacteroidota</taxon>
        <taxon>Cytophagia</taxon>
        <taxon>Cytophagales</taxon>
        <taxon>Spirosomataceae</taxon>
        <taxon>Dyadobacter</taxon>
    </lineage>
</organism>
<sequence length="166" mass="18414">MENVSISNMYVEVPATKPDAGYEYEGPIEDMPRNISPSSIVGMPDALITNVTLKNIEIKHPGGGNPMYAKVGLDELDKVPEKPTFYPEFSMFDELPAWGLYMRHAKDIKISNLTLSCEKKDYRIAIVTDDVQGSTLEGVRITQSGSAQPNAKNYLHAYKSTVTVKK</sequence>
<dbReference type="AlphaFoldDB" id="A0AAU8FIU3"/>
<reference evidence="1" key="1">
    <citation type="submission" date="2024-06" db="EMBL/GenBank/DDBJ databases">
        <title>Sequencing and assembly of the genome of Dyadobacter sp. strain 676, a symbiont of Cyamopsis tetragonoloba.</title>
        <authorList>
            <person name="Guro P."/>
            <person name="Sazanova A."/>
            <person name="Kuznetsova I."/>
            <person name="Belimov A."/>
            <person name="Safronova V."/>
        </authorList>
    </citation>
    <scope>NUCLEOTIDE SEQUENCE</scope>
    <source>
        <strain evidence="1">676</strain>
    </source>
</reference>
<gene>
    <name evidence="1" type="ORF">ABV298_29930</name>
</gene>
<protein>
    <submittedName>
        <fullName evidence="1">Uncharacterized protein</fullName>
    </submittedName>
</protein>
<proteinExistence type="predicted"/>
<dbReference type="EMBL" id="CP159289">
    <property type="protein sequence ID" value="XCH24471.1"/>
    <property type="molecule type" value="Genomic_DNA"/>
</dbReference>
<name>A0AAU8FIU3_9BACT</name>
<accession>A0AAU8FIU3</accession>
<dbReference type="RefSeq" id="WP_353719789.1">
    <property type="nucleotide sequence ID" value="NZ_CP159289.1"/>
</dbReference>
<evidence type="ECO:0000313" key="1">
    <source>
        <dbReference type="EMBL" id="XCH24471.1"/>
    </source>
</evidence>